<evidence type="ECO:0000259" key="6">
    <source>
        <dbReference type="Pfam" id="PF10075"/>
    </source>
</evidence>
<evidence type="ECO:0000313" key="7">
    <source>
        <dbReference type="EMBL" id="PGH08291.1"/>
    </source>
</evidence>
<evidence type="ECO:0000256" key="1">
    <source>
        <dbReference type="ARBA" id="ARBA00004123"/>
    </source>
</evidence>
<comment type="subcellular location">
    <subcellularLocation>
        <location evidence="2">Cytoplasm</location>
    </subcellularLocation>
    <subcellularLocation>
        <location evidence="1">Nucleus</location>
    </subcellularLocation>
</comment>
<evidence type="ECO:0000256" key="5">
    <source>
        <dbReference type="ARBA" id="ARBA00023242"/>
    </source>
</evidence>
<organism evidence="7 8">
    <name type="scientific">Polytolypa hystricis (strain UAMH7299)</name>
    <dbReference type="NCBI Taxonomy" id="1447883"/>
    <lineage>
        <taxon>Eukaryota</taxon>
        <taxon>Fungi</taxon>
        <taxon>Dikarya</taxon>
        <taxon>Ascomycota</taxon>
        <taxon>Pezizomycotina</taxon>
        <taxon>Eurotiomycetes</taxon>
        <taxon>Eurotiomycetidae</taxon>
        <taxon>Onygenales</taxon>
        <taxon>Onygenales incertae sedis</taxon>
        <taxon>Polytolypa</taxon>
    </lineage>
</organism>
<dbReference type="AlphaFoldDB" id="A0A2B7XHN9"/>
<dbReference type="STRING" id="1447883.A0A2B7XHN9"/>
<dbReference type="GO" id="GO:0010387">
    <property type="term" value="P:COP9 signalosome assembly"/>
    <property type="evidence" value="ECO:0007669"/>
    <property type="project" value="InterPro"/>
</dbReference>
<feature type="domain" description="CSN8/PSMD8/EIF3K" evidence="6">
    <location>
        <begin position="49"/>
        <end position="195"/>
    </location>
</feature>
<dbReference type="EMBL" id="PDNA01000161">
    <property type="protein sequence ID" value="PGH08291.1"/>
    <property type="molecule type" value="Genomic_DNA"/>
</dbReference>
<dbReference type="PANTHER" id="PTHR13339:SF0">
    <property type="entry name" value="COP9 SIGNALOSOME COMPLEX SUBUNIT 8"/>
    <property type="match status" value="1"/>
</dbReference>
<sequence length="222" mass="24974">MTDLSIEDLSKLLAAAPSPAKLLKSLIELEGPVSLRFGETHLNSDTEFLSTFYSIYILVLLWEDEVNEAHMLTRRLPQSLLRPDTFLQNALSLLKAVWQEDYEQVYDQIRQPSWPDSLKPLVRSYQSYFQDKAFEGLTRAYSAIRPSTLVFYLGLDPSVATPTEAGTEDASRELVSFLTKKGWEWDSESKLFTPKAAPVTKPVDSEAFKIGKLVGLIGTHGD</sequence>
<accession>A0A2B7XHN9</accession>
<protein>
    <recommendedName>
        <fullName evidence="6">CSN8/PSMD8/EIF3K domain-containing protein</fullName>
    </recommendedName>
</protein>
<dbReference type="InterPro" id="IPR033205">
    <property type="entry name" value="COP9_CSN8"/>
</dbReference>
<reference evidence="7 8" key="1">
    <citation type="submission" date="2017-10" db="EMBL/GenBank/DDBJ databases">
        <title>Comparative genomics in systemic dimorphic fungi from Ajellomycetaceae.</title>
        <authorList>
            <person name="Munoz J.F."/>
            <person name="Mcewen J.G."/>
            <person name="Clay O.K."/>
            <person name="Cuomo C.A."/>
        </authorList>
    </citation>
    <scope>NUCLEOTIDE SEQUENCE [LARGE SCALE GENOMIC DNA]</scope>
    <source>
        <strain evidence="7 8">UAMH7299</strain>
    </source>
</reference>
<dbReference type="Gene3D" id="1.25.40.990">
    <property type="match status" value="1"/>
</dbReference>
<dbReference type="GO" id="GO:0005737">
    <property type="term" value="C:cytoplasm"/>
    <property type="evidence" value="ECO:0007669"/>
    <property type="project" value="UniProtKB-SubCell"/>
</dbReference>
<keyword evidence="4" id="KW-0736">Signalosome</keyword>
<name>A0A2B7XHN9_POLH7</name>
<dbReference type="GO" id="GO:0000338">
    <property type="term" value="P:protein deneddylation"/>
    <property type="evidence" value="ECO:0007669"/>
    <property type="project" value="InterPro"/>
</dbReference>
<comment type="caution">
    <text evidence="7">The sequence shown here is derived from an EMBL/GenBank/DDBJ whole genome shotgun (WGS) entry which is preliminary data.</text>
</comment>
<dbReference type="Pfam" id="PF10075">
    <property type="entry name" value="CSN8_PSD8_EIF3K"/>
    <property type="match status" value="1"/>
</dbReference>
<proteinExistence type="predicted"/>
<dbReference type="PANTHER" id="PTHR13339">
    <property type="entry name" value="COP9 SIGNALOSOME COMPLEX SUBUNIT 8"/>
    <property type="match status" value="1"/>
</dbReference>
<dbReference type="InterPro" id="IPR033464">
    <property type="entry name" value="CSN8_PSD8_EIF3K"/>
</dbReference>
<dbReference type="Proteomes" id="UP000224634">
    <property type="component" value="Unassembled WGS sequence"/>
</dbReference>
<gene>
    <name evidence="7" type="ORF">AJ80_07887</name>
</gene>
<evidence type="ECO:0000256" key="3">
    <source>
        <dbReference type="ARBA" id="ARBA00022490"/>
    </source>
</evidence>
<keyword evidence="3" id="KW-0963">Cytoplasm</keyword>
<keyword evidence="8" id="KW-1185">Reference proteome</keyword>
<evidence type="ECO:0000256" key="2">
    <source>
        <dbReference type="ARBA" id="ARBA00004496"/>
    </source>
</evidence>
<dbReference type="OrthoDB" id="5351233at2759"/>
<keyword evidence="5" id="KW-0539">Nucleus</keyword>
<dbReference type="GO" id="GO:0008180">
    <property type="term" value="C:COP9 signalosome"/>
    <property type="evidence" value="ECO:0007669"/>
    <property type="project" value="UniProtKB-KW"/>
</dbReference>
<evidence type="ECO:0000256" key="4">
    <source>
        <dbReference type="ARBA" id="ARBA00022790"/>
    </source>
</evidence>
<evidence type="ECO:0000313" key="8">
    <source>
        <dbReference type="Proteomes" id="UP000224634"/>
    </source>
</evidence>